<accession>A0A5B1LLN7</accession>
<reference evidence="2 3" key="1">
    <citation type="submission" date="2019-09" db="EMBL/GenBank/DDBJ databases">
        <title>Nocardioides panacisoli sp. nov., isolated from the soil of a ginseng field.</title>
        <authorList>
            <person name="Cho C."/>
        </authorList>
    </citation>
    <scope>NUCLEOTIDE SEQUENCE [LARGE SCALE GENOMIC DNA]</scope>
    <source>
        <strain evidence="2 3">BN130099</strain>
    </source>
</reference>
<comment type="caution">
    <text evidence="2">The sequence shown here is derived from an EMBL/GenBank/DDBJ whole genome shotgun (WGS) entry which is preliminary data.</text>
</comment>
<reference evidence="2 3" key="2">
    <citation type="submission" date="2019-09" db="EMBL/GenBank/DDBJ databases">
        <authorList>
            <person name="Jin C."/>
        </authorList>
    </citation>
    <scope>NUCLEOTIDE SEQUENCE [LARGE SCALE GENOMIC DNA]</scope>
    <source>
        <strain evidence="2 3">BN130099</strain>
    </source>
</reference>
<gene>
    <name evidence="2" type="ORF">F0U44_03590</name>
</gene>
<evidence type="ECO:0000313" key="2">
    <source>
        <dbReference type="EMBL" id="KAA1421394.1"/>
    </source>
</evidence>
<sequence length="446" mass="46794">MNRRLGALVSAVAISALGTSLAVLPAEARTTPAPARSAAGPLDDPFFDYTGATPLRDVKPGTVLKTRTVPYSVQGVDLPLEAVQLLYRTRNARGRAVANVTSVVRPILPLGGAKVVSYQSFYDSLNPADQPSVAIAGGTGLGPGIANVETTLIAPLLLAGFTINIPDTEGPTADFAAGPEYGYTTLDSLRAITRAEATGVGRRTPVGLIGYSGGAIGSEWAAELAHDYAPDVARRIVGTAIGGILVHPGHNLHYMDGSLAWAGVLPMALIGLSRAYDVDLARYANEEGKALLRKMRHASITQAIGTYPGLTWKSIVKPRYATPEAVRPLVRIANGLIMGSKHTPTAPMFMGQGTGGVLEGTQPHPVFGSGDGVMVAGDVRSLARRYCSRGLDVVYHQYPLSHFTSIATWLPQAYTWLLGRFGDGAAPSSCGDIKRGNSLAPLKYAG</sequence>
<dbReference type="PIRSF" id="PIRSF029171">
    <property type="entry name" value="Esterase_LipA"/>
    <property type="match status" value="1"/>
</dbReference>
<dbReference type="AlphaFoldDB" id="A0A5B1LLN7"/>
<dbReference type="GO" id="GO:0004806">
    <property type="term" value="F:triacylglycerol lipase activity"/>
    <property type="evidence" value="ECO:0007669"/>
    <property type="project" value="InterPro"/>
</dbReference>
<dbReference type="GO" id="GO:0016042">
    <property type="term" value="P:lipid catabolic process"/>
    <property type="evidence" value="ECO:0007669"/>
    <property type="project" value="InterPro"/>
</dbReference>
<keyword evidence="1" id="KW-0732">Signal</keyword>
<dbReference type="Gene3D" id="3.40.50.1820">
    <property type="entry name" value="alpha/beta hydrolase"/>
    <property type="match status" value="1"/>
</dbReference>
<dbReference type="PANTHER" id="PTHR34853:SF1">
    <property type="entry name" value="LIPASE 5"/>
    <property type="match status" value="1"/>
</dbReference>
<proteinExistence type="predicted"/>
<protein>
    <submittedName>
        <fullName evidence="2">Triacylglycerol lipase</fullName>
    </submittedName>
</protein>
<dbReference type="Proteomes" id="UP000325003">
    <property type="component" value="Unassembled WGS sequence"/>
</dbReference>
<dbReference type="SUPFAM" id="SSF53474">
    <property type="entry name" value="alpha/beta-Hydrolases"/>
    <property type="match status" value="1"/>
</dbReference>
<evidence type="ECO:0000313" key="3">
    <source>
        <dbReference type="Proteomes" id="UP000325003"/>
    </source>
</evidence>
<dbReference type="InterPro" id="IPR029058">
    <property type="entry name" value="AB_hydrolase_fold"/>
</dbReference>
<keyword evidence="3" id="KW-1185">Reference proteome</keyword>
<dbReference type="PANTHER" id="PTHR34853">
    <property type="match status" value="1"/>
</dbReference>
<dbReference type="RefSeq" id="WP_149726855.1">
    <property type="nucleotide sequence ID" value="NZ_VUJV01000001.1"/>
</dbReference>
<evidence type="ECO:0000256" key="1">
    <source>
        <dbReference type="SAM" id="SignalP"/>
    </source>
</evidence>
<dbReference type="Pfam" id="PF03583">
    <property type="entry name" value="LIP"/>
    <property type="match status" value="1"/>
</dbReference>
<dbReference type="InterPro" id="IPR005152">
    <property type="entry name" value="Lipase_secreted"/>
</dbReference>
<dbReference type="Gene3D" id="1.10.260.130">
    <property type="match status" value="1"/>
</dbReference>
<organism evidence="2 3">
    <name type="scientific">Nocardioides humilatus</name>
    <dbReference type="NCBI Taxonomy" id="2607660"/>
    <lineage>
        <taxon>Bacteria</taxon>
        <taxon>Bacillati</taxon>
        <taxon>Actinomycetota</taxon>
        <taxon>Actinomycetes</taxon>
        <taxon>Propionibacteriales</taxon>
        <taxon>Nocardioidaceae</taxon>
        <taxon>Nocardioides</taxon>
    </lineage>
</organism>
<feature type="signal peptide" evidence="1">
    <location>
        <begin position="1"/>
        <end position="22"/>
    </location>
</feature>
<feature type="chain" id="PRO_5039430166" evidence="1">
    <location>
        <begin position="23"/>
        <end position="446"/>
    </location>
</feature>
<name>A0A5B1LLN7_9ACTN</name>
<dbReference type="EMBL" id="VUJV01000001">
    <property type="protein sequence ID" value="KAA1421394.1"/>
    <property type="molecule type" value="Genomic_DNA"/>
</dbReference>